<gene>
    <name evidence="5" type="ORF">P280DRAFT_440109</name>
</gene>
<dbReference type="InterPro" id="IPR051609">
    <property type="entry name" value="NmrA/Isoflavone_reductase-like"/>
</dbReference>
<dbReference type="PANTHER" id="PTHR47706:SF10">
    <property type="entry name" value="NMRA-LIKE DOMAIN-CONTAINING PROTEIN"/>
    <property type="match status" value="1"/>
</dbReference>
<evidence type="ECO:0000256" key="1">
    <source>
        <dbReference type="ARBA" id="ARBA00005725"/>
    </source>
</evidence>
<dbReference type="SUPFAM" id="SSF51735">
    <property type="entry name" value="NAD(P)-binding Rossmann-fold domains"/>
    <property type="match status" value="1"/>
</dbReference>
<dbReference type="Pfam" id="PF13460">
    <property type="entry name" value="NAD_binding_10"/>
    <property type="match status" value="1"/>
</dbReference>
<dbReference type="InterPro" id="IPR036291">
    <property type="entry name" value="NAD(P)-bd_dom_sf"/>
</dbReference>
<dbReference type="AlphaFoldDB" id="A0A6A6SGU5"/>
<keyword evidence="3" id="KW-0560">Oxidoreductase</keyword>
<evidence type="ECO:0000313" key="6">
    <source>
        <dbReference type="Proteomes" id="UP000799753"/>
    </source>
</evidence>
<dbReference type="EMBL" id="MU006776">
    <property type="protein sequence ID" value="KAF2646257.1"/>
    <property type="molecule type" value="Genomic_DNA"/>
</dbReference>
<evidence type="ECO:0000313" key="5">
    <source>
        <dbReference type="EMBL" id="KAF2646257.1"/>
    </source>
</evidence>
<dbReference type="InterPro" id="IPR016040">
    <property type="entry name" value="NAD(P)-bd_dom"/>
</dbReference>
<keyword evidence="6" id="KW-1185">Reference proteome</keyword>
<dbReference type="PANTHER" id="PTHR47706">
    <property type="entry name" value="NMRA-LIKE FAMILY PROTEIN"/>
    <property type="match status" value="1"/>
</dbReference>
<proteinExistence type="inferred from homology"/>
<name>A0A6A6SGU5_9PLEO</name>
<evidence type="ECO:0000256" key="3">
    <source>
        <dbReference type="ARBA" id="ARBA00023002"/>
    </source>
</evidence>
<accession>A0A6A6SGU5</accession>
<dbReference type="GO" id="GO:0016491">
    <property type="term" value="F:oxidoreductase activity"/>
    <property type="evidence" value="ECO:0007669"/>
    <property type="project" value="UniProtKB-KW"/>
</dbReference>
<protein>
    <submittedName>
        <fullName evidence="5">NAD(P)-binding protein</fullName>
    </submittedName>
</protein>
<feature type="domain" description="NAD(P)-binding" evidence="4">
    <location>
        <begin position="12"/>
        <end position="149"/>
    </location>
</feature>
<sequence>MELKTITILGPGGNVGSALIAELLKDPSRFNITGVSRTTSTYTAPANSKINTKTIDYTSFDALKEVFSGQDAVVNCITGGATQYDPSKLIIDAAVAAGVKFYFANEFVGNIHSEQFKRMPEALAGGKLRARAYLEVLGKEGKISWTALNGGPFFDMWIMKGPAGFDILNRQARIYGTGNNPIYWTPLQVIAKTVANMLLNPKRILNRGIFICPILDVTQNKILSTLETVLDAKFTVTNVDIAKINKHAKIALERGETVKAMRGLTISNQFYEGDSGNDLSGLVENETVGVEQIGLEDAIKEAIARWGTDKPVVQSMYIVEPCDI</sequence>
<organism evidence="5 6">
    <name type="scientific">Massarina eburnea CBS 473.64</name>
    <dbReference type="NCBI Taxonomy" id="1395130"/>
    <lineage>
        <taxon>Eukaryota</taxon>
        <taxon>Fungi</taxon>
        <taxon>Dikarya</taxon>
        <taxon>Ascomycota</taxon>
        <taxon>Pezizomycotina</taxon>
        <taxon>Dothideomycetes</taxon>
        <taxon>Pleosporomycetidae</taxon>
        <taxon>Pleosporales</taxon>
        <taxon>Massarineae</taxon>
        <taxon>Massarinaceae</taxon>
        <taxon>Massarina</taxon>
    </lineage>
</organism>
<evidence type="ECO:0000259" key="4">
    <source>
        <dbReference type="Pfam" id="PF13460"/>
    </source>
</evidence>
<comment type="similarity">
    <text evidence="1">Belongs to the NmrA-type oxidoreductase family. Isoflavone reductase subfamily.</text>
</comment>
<evidence type="ECO:0000256" key="2">
    <source>
        <dbReference type="ARBA" id="ARBA00022857"/>
    </source>
</evidence>
<dbReference type="Gene3D" id="3.40.50.720">
    <property type="entry name" value="NAD(P)-binding Rossmann-like Domain"/>
    <property type="match status" value="1"/>
</dbReference>
<keyword evidence="2" id="KW-0521">NADP</keyword>
<dbReference type="OrthoDB" id="419598at2759"/>
<dbReference type="Proteomes" id="UP000799753">
    <property type="component" value="Unassembled WGS sequence"/>
</dbReference>
<reference evidence="5" key="1">
    <citation type="journal article" date="2020" name="Stud. Mycol.">
        <title>101 Dothideomycetes genomes: a test case for predicting lifestyles and emergence of pathogens.</title>
        <authorList>
            <person name="Haridas S."/>
            <person name="Albert R."/>
            <person name="Binder M."/>
            <person name="Bloem J."/>
            <person name="Labutti K."/>
            <person name="Salamov A."/>
            <person name="Andreopoulos B."/>
            <person name="Baker S."/>
            <person name="Barry K."/>
            <person name="Bills G."/>
            <person name="Bluhm B."/>
            <person name="Cannon C."/>
            <person name="Castanera R."/>
            <person name="Culley D."/>
            <person name="Daum C."/>
            <person name="Ezra D."/>
            <person name="Gonzalez J."/>
            <person name="Henrissat B."/>
            <person name="Kuo A."/>
            <person name="Liang C."/>
            <person name="Lipzen A."/>
            <person name="Lutzoni F."/>
            <person name="Magnuson J."/>
            <person name="Mondo S."/>
            <person name="Nolan M."/>
            <person name="Ohm R."/>
            <person name="Pangilinan J."/>
            <person name="Park H.-J."/>
            <person name="Ramirez L."/>
            <person name="Alfaro M."/>
            <person name="Sun H."/>
            <person name="Tritt A."/>
            <person name="Yoshinaga Y."/>
            <person name="Zwiers L.-H."/>
            <person name="Turgeon B."/>
            <person name="Goodwin S."/>
            <person name="Spatafora J."/>
            <person name="Crous P."/>
            <person name="Grigoriev I."/>
        </authorList>
    </citation>
    <scope>NUCLEOTIDE SEQUENCE</scope>
    <source>
        <strain evidence="5">CBS 473.64</strain>
    </source>
</reference>